<sequence>MSDLFTRRFWEDALERIVSSAAQGFIVGGGVGTATATSVDVRYFPWIAAASTAGGMAVMTFAKCLAAIKVGNKGTASLLAKHDVDAT</sequence>
<dbReference type="EMBL" id="MH001449">
    <property type="protein sequence ID" value="AVO21636.1"/>
    <property type="molecule type" value="Genomic_DNA"/>
</dbReference>
<accession>A0A2P1JR56</accession>
<reference evidence="2" key="1">
    <citation type="submission" date="2018-02" db="EMBL/GenBank/DDBJ databases">
        <authorList>
            <person name="Cohen D.B."/>
            <person name="Kent A.D."/>
        </authorList>
    </citation>
    <scope>NUCLEOTIDE SEQUENCE [LARGE SCALE GENOMIC DNA]</scope>
</reference>
<organism evidence="1 2">
    <name type="scientific">Mycobacterium phage MooMoo</name>
    <dbReference type="NCBI Taxonomy" id="2108127"/>
    <lineage>
        <taxon>Viruses</taxon>
        <taxon>Duplodnaviria</taxon>
        <taxon>Heunggongvirae</taxon>
        <taxon>Uroviricota</taxon>
        <taxon>Caudoviricetes</taxon>
        <taxon>Gracegardnervirinae</taxon>
        <taxon>Moomoovirus</taxon>
        <taxon>Moomoovirus moomoo</taxon>
    </lineage>
</organism>
<evidence type="ECO:0000313" key="1">
    <source>
        <dbReference type="EMBL" id="AVO21636.1"/>
    </source>
</evidence>
<gene>
    <name evidence="1" type="primary">30</name>
    <name evidence="1" type="ORF">SEA_MOOMOO_30</name>
</gene>
<dbReference type="RefSeq" id="YP_009963631.1">
    <property type="nucleotide sequence ID" value="NC_051721.1"/>
</dbReference>
<dbReference type="KEGG" id="vg:60335216"/>
<protein>
    <submittedName>
        <fullName evidence="1">Holin</fullName>
    </submittedName>
</protein>
<evidence type="ECO:0000313" key="2">
    <source>
        <dbReference type="Proteomes" id="UP000241634"/>
    </source>
</evidence>
<dbReference type="InterPro" id="IPR020109">
    <property type="entry name" value="Holin_r1t"/>
</dbReference>
<proteinExistence type="predicted"/>
<keyword evidence="2" id="KW-1185">Reference proteome</keyword>
<dbReference type="GeneID" id="60335216"/>
<dbReference type="Pfam" id="PF16945">
    <property type="entry name" value="Phage_r1t_holin"/>
    <property type="match status" value="1"/>
</dbReference>
<name>A0A2P1JR56_9CAUD</name>
<dbReference type="Proteomes" id="UP000241634">
    <property type="component" value="Segment"/>
</dbReference>